<evidence type="ECO:0000256" key="1">
    <source>
        <dbReference type="SAM" id="SignalP"/>
    </source>
</evidence>
<organism evidence="2 3">
    <name type="scientific">Adhaeribacter rhizoryzae</name>
    <dbReference type="NCBI Taxonomy" id="2607907"/>
    <lineage>
        <taxon>Bacteria</taxon>
        <taxon>Pseudomonadati</taxon>
        <taxon>Bacteroidota</taxon>
        <taxon>Cytophagia</taxon>
        <taxon>Cytophagales</taxon>
        <taxon>Hymenobacteraceae</taxon>
        <taxon>Adhaeribacter</taxon>
    </lineage>
</organism>
<dbReference type="GO" id="GO:0016787">
    <property type="term" value="F:hydrolase activity"/>
    <property type="evidence" value="ECO:0007669"/>
    <property type="project" value="UniProtKB-KW"/>
</dbReference>
<feature type="chain" id="PRO_5024447717" evidence="1">
    <location>
        <begin position="23"/>
        <end position="419"/>
    </location>
</feature>
<comment type="caution">
    <text evidence="2">The sequence shown here is derived from an EMBL/GenBank/DDBJ whole genome shotgun (WGS) entry which is preliminary data.</text>
</comment>
<dbReference type="AlphaFoldDB" id="A0A5M6DMC6"/>
<reference evidence="2 3" key="1">
    <citation type="submission" date="2019-09" db="EMBL/GenBank/DDBJ databases">
        <title>Genome sequence and assembly of Adhaeribacter sp.</title>
        <authorList>
            <person name="Chhetri G."/>
        </authorList>
    </citation>
    <scope>NUCLEOTIDE SEQUENCE [LARGE SCALE GENOMIC DNA]</scope>
    <source>
        <strain evidence="2 3">DK36</strain>
    </source>
</reference>
<evidence type="ECO:0000313" key="3">
    <source>
        <dbReference type="Proteomes" id="UP000323426"/>
    </source>
</evidence>
<dbReference type="EMBL" id="VWSF01000002">
    <property type="protein sequence ID" value="KAA5548553.1"/>
    <property type="molecule type" value="Genomic_DNA"/>
</dbReference>
<dbReference type="Gene3D" id="3.40.50.1820">
    <property type="entry name" value="alpha/beta hydrolase"/>
    <property type="match status" value="1"/>
</dbReference>
<dbReference type="RefSeq" id="WP_150086878.1">
    <property type="nucleotide sequence ID" value="NZ_VWSF01000002.1"/>
</dbReference>
<dbReference type="SUPFAM" id="SSF53474">
    <property type="entry name" value="alpha/beta-Hydrolases"/>
    <property type="match status" value="1"/>
</dbReference>
<feature type="signal peptide" evidence="1">
    <location>
        <begin position="1"/>
        <end position="22"/>
    </location>
</feature>
<proteinExistence type="predicted"/>
<sequence>MKKHFIFLCLLLNQLCITQSYAYPKPPVITNLQQWLAQDRNLRPDLADQAFARRPLTRKQAALATKLLLQDQRNYIKNTWAAAWEQKEFKSGPYQFKYEYKVFGKKPQDGRSLYISLHGGGGTTAAINDQQWRNQIKLYTPAEGIYVAPRAPTNTWNMWHQDHIDVFLNQLIQAAIVFEDVNPNKVYVLGYSAGGDGVFQLAPRMADYWAAAAMMAGHPGDATALNLRNIGFTIHMGGKDAAYKRNDLAKEWAILLDSLKQTDPKGFAHEVQIHQDRPHWMNRQDTVAITWMAKFKRNPLPQKVVWQQDDVVKDRFYWLGVPASEAKAGRQLIATLEKNEVNILKTDYDTVLVNLNDAMLNLNKPISVRWEGEEIFKGKVKRNLLLIWQSVEGRSDENLIFNAQLFLSNKKVISTALSE</sequence>
<protein>
    <submittedName>
        <fullName evidence="2">Alpha/beta hydrolase</fullName>
    </submittedName>
</protein>
<gene>
    <name evidence="2" type="ORF">F0145_03265</name>
</gene>
<accession>A0A5M6DMC6</accession>
<dbReference type="Proteomes" id="UP000323426">
    <property type="component" value="Unassembled WGS sequence"/>
</dbReference>
<keyword evidence="3" id="KW-1185">Reference proteome</keyword>
<keyword evidence="2" id="KW-0378">Hydrolase</keyword>
<evidence type="ECO:0000313" key="2">
    <source>
        <dbReference type="EMBL" id="KAA5548553.1"/>
    </source>
</evidence>
<dbReference type="InterPro" id="IPR029058">
    <property type="entry name" value="AB_hydrolase_fold"/>
</dbReference>
<name>A0A5M6DMC6_9BACT</name>
<keyword evidence="1" id="KW-0732">Signal</keyword>